<feature type="compositionally biased region" description="Low complexity" evidence="5">
    <location>
        <begin position="468"/>
        <end position="479"/>
    </location>
</feature>
<evidence type="ECO:0000256" key="2">
    <source>
        <dbReference type="ARBA" id="ARBA00022692"/>
    </source>
</evidence>
<evidence type="ECO:0000313" key="8">
    <source>
        <dbReference type="Proteomes" id="UP001187734"/>
    </source>
</evidence>
<gene>
    <name evidence="7" type="ORF">FTOL_01431</name>
</gene>
<comment type="caution">
    <text evidence="7">The sequence shown here is derived from an EMBL/GenBank/DDBJ whole genome shotgun (WGS) entry which is preliminary data.</text>
</comment>
<proteinExistence type="predicted"/>
<evidence type="ECO:0000256" key="4">
    <source>
        <dbReference type="ARBA" id="ARBA00023136"/>
    </source>
</evidence>
<dbReference type="Gene3D" id="1.20.58.340">
    <property type="entry name" value="Magnesium transport protein CorA, transmembrane region"/>
    <property type="match status" value="1"/>
</dbReference>
<dbReference type="SUPFAM" id="SSF144083">
    <property type="entry name" value="Magnesium transport protein CorA, transmembrane region"/>
    <property type="match status" value="1"/>
</dbReference>
<dbReference type="InterPro" id="IPR002523">
    <property type="entry name" value="MgTranspt_CorA/ZnTranspt_ZntB"/>
</dbReference>
<evidence type="ECO:0000256" key="3">
    <source>
        <dbReference type="ARBA" id="ARBA00022989"/>
    </source>
</evidence>
<protein>
    <submittedName>
        <fullName evidence="7">Uncharacterized protein</fullName>
    </submittedName>
</protein>
<keyword evidence="2 6" id="KW-0812">Transmembrane</keyword>
<dbReference type="InterPro" id="IPR045863">
    <property type="entry name" value="CorA_TM1_TM2"/>
</dbReference>
<dbReference type="EMBL" id="ONZP01000046">
    <property type="protein sequence ID" value="SPJ71703.1"/>
    <property type="molecule type" value="Genomic_DNA"/>
</dbReference>
<feature type="transmembrane region" description="Helical" evidence="6">
    <location>
        <begin position="574"/>
        <end position="597"/>
    </location>
</feature>
<sequence>MNGGSAQPDILRLYLNSQSLGIGKKHVLPLFNGGYLDPTEQCRRAEEQAVGLIQSQPSFDQAPSTRAQITMIDGTVHPLPMLSTLSTFAFRKDGRSLFSGLHYEALSGLFERSSHSVGPQPDRPPTEFDFAVLHELPTVPGAKRQIRSLNLLGEVEESLRKAQGNKILFLRGYPATEWLSRIGSCLGLDYEFFFQHLANAAQVNLGDMFCLPPISVIRTGTIQLTFTSIGTWDNHKSSTSLNAARTVLAKDMKTFIDDMNKGWRIKPCDSMVRSFSAYDLKHFAVEQQVTIKLVQSQGHWTVVVWSDCGNSLSQSHCGPWKRIKDVYAGAVRFLSWPLDSTNRQMRHIIKSTQEESEKAVEEAKDIQPDPLEQGLSLLCQELGQNEDSTEAMASNISPFHALNAIFQLLAVSEYQFLNLMEEKTGAFGKDARHGIGAIQTIKKQVDVHLERLEDVIDIIKAQGGRGWPLLSQQPTSTTSHHSDDHSETPIQRLDTFLSTTHQPQHQRTDSGQYNSKRKSAVTRAEDAAFCLERTFQKLIRRAQAVSSGCQDEMEKLSNESVVREAQRGKEQAEAVAKVTFIAAVFVPLSFTTSIFGMDLQQLNHSGPDIRTWIYVVIPVMLVSVVAWAVNGERVHKSWRSDIIAVTALTFNLESKRMNDFAKSALTDTISEMPRVVRMINDIKKTVSVLTLGLCRKWASCLFPGDRRLFGTKIDKL</sequence>
<organism evidence="7 8">
    <name type="scientific">Fusarium torulosum</name>
    <dbReference type="NCBI Taxonomy" id="33205"/>
    <lineage>
        <taxon>Eukaryota</taxon>
        <taxon>Fungi</taxon>
        <taxon>Dikarya</taxon>
        <taxon>Ascomycota</taxon>
        <taxon>Pezizomycotina</taxon>
        <taxon>Sordariomycetes</taxon>
        <taxon>Hypocreomycetidae</taxon>
        <taxon>Hypocreales</taxon>
        <taxon>Nectriaceae</taxon>
        <taxon>Fusarium</taxon>
    </lineage>
</organism>
<keyword evidence="3 6" id="KW-1133">Transmembrane helix</keyword>
<dbReference type="GO" id="GO:0046873">
    <property type="term" value="F:metal ion transmembrane transporter activity"/>
    <property type="evidence" value="ECO:0007669"/>
    <property type="project" value="InterPro"/>
</dbReference>
<evidence type="ECO:0000256" key="1">
    <source>
        <dbReference type="ARBA" id="ARBA00004141"/>
    </source>
</evidence>
<dbReference type="Proteomes" id="UP001187734">
    <property type="component" value="Unassembled WGS sequence"/>
</dbReference>
<dbReference type="GO" id="GO:0016020">
    <property type="term" value="C:membrane"/>
    <property type="evidence" value="ECO:0007669"/>
    <property type="project" value="UniProtKB-SubCell"/>
</dbReference>
<dbReference type="Pfam" id="PF01544">
    <property type="entry name" value="CorA"/>
    <property type="match status" value="1"/>
</dbReference>
<keyword evidence="4 6" id="KW-0472">Membrane</keyword>
<feature type="region of interest" description="Disordered" evidence="5">
    <location>
        <begin position="467"/>
        <end position="488"/>
    </location>
</feature>
<reference evidence="7" key="1">
    <citation type="submission" date="2018-03" db="EMBL/GenBank/DDBJ databases">
        <authorList>
            <person name="Guldener U."/>
        </authorList>
    </citation>
    <scope>NUCLEOTIDE SEQUENCE</scope>
</reference>
<evidence type="ECO:0000256" key="5">
    <source>
        <dbReference type="SAM" id="MobiDB-lite"/>
    </source>
</evidence>
<evidence type="ECO:0000313" key="7">
    <source>
        <dbReference type="EMBL" id="SPJ71703.1"/>
    </source>
</evidence>
<accession>A0AAE8M0B2</accession>
<evidence type="ECO:0000256" key="6">
    <source>
        <dbReference type="SAM" id="Phobius"/>
    </source>
</evidence>
<keyword evidence="8" id="KW-1185">Reference proteome</keyword>
<feature type="transmembrane region" description="Helical" evidence="6">
    <location>
        <begin position="609"/>
        <end position="629"/>
    </location>
</feature>
<comment type="subcellular location">
    <subcellularLocation>
        <location evidence="1">Membrane</location>
        <topology evidence="1">Multi-pass membrane protein</topology>
    </subcellularLocation>
</comment>
<name>A0AAE8M0B2_9HYPO</name>
<dbReference type="AlphaFoldDB" id="A0AAE8M0B2"/>